<sequence length="329" mass="37334">MKHLSTTDMYLVINTYPNLKSGVLTLCRGELTSERLGYLVDEPIMYFPLHNLYILADEFVKDISYLNICLAKINKVVDRIQHVDYSMLDDTQQRELPEVAARLDEINQYIRVTVVPDLQKLQKDLAEKLVAQDNENKNFMAAVDLYLDELLVAVSKKIDVEIEWTKGKSVYSWQDLYEWLDTCSVGGECSAMIKSMGEQSQNEVEDYASFIQAVVLLEASVAYYAKNSDQSKSMFSTPVETKILDVCQSMKSSLPVCGSQTDLPLAVYDLMHEYYEEVLQIVEQVSLLPVAEAGAMSEKEKSALNIKLEKATAKNKFDVNLSIENVREK</sequence>
<accession>A0ABY5DJF5</accession>
<protein>
    <submittedName>
        <fullName evidence="1">Uncharacterized protein</fullName>
    </submittedName>
</protein>
<reference evidence="1 2" key="1">
    <citation type="journal article" date="2022" name="Nat. Microbiol.">
        <title>The microbiome of a bacterivorous marine choanoflagellate contains a resource-demanding obligate bacterial associate.</title>
        <authorList>
            <person name="Needham D.M."/>
            <person name="Poirier C."/>
            <person name="Bachy C."/>
            <person name="George E.E."/>
            <person name="Wilken S."/>
            <person name="Yung C.C.M."/>
            <person name="Limardo A.J."/>
            <person name="Morando M."/>
            <person name="Sudek L."/>
            <person name="Malmstrom R.R."/>
            <person name="Keeling P.J."/>
            <person name="Santoro A.E."/>
            <person name="Worden A.Z."/>
        </authorList>
    </citation>
    <scope>NUCLEOTIDE SEQUENCE [LARGE SCALE GENOMIC DNA]</scope>
    <source>
        <strain evidence="1 2">Comchoano-1</strain>
    </source>
</reference>
<evidence type="ECO:0000313" key="2">
    <source>
        <dbReference type="Proteomes" id="UP001055955"/>
    </source>
</evidence>
<evidence type="ECO:0000313" key="1">
    <source>
        <dbReference type="EMBL" id="UTC24167.1"/>
    </source>
</evidence>
<dbReference type="EMBL" id="CP092900">
    <property type="protein sequence ID" value="UTC24167.1"/>
    <property type="molecule type" value="Genomic_DNA"/>
</dbReference>
<keyword evidence="2" id="KW-1185">Reference proteome</keyword>
<name>A0ABY5DJF5_9GAMM</name>
<dbReference type="RefSeq" id="WP_258567951.1">
    <property type="nucleotide sequence ID" value="NZ_CP092900.1"/>
</dbReference>
<gene>
    <name evidence="1" type="ORF">MMH89_02875</name>
</gene>
<proteinExistence type="predicted"/>
<dbReference type="Proteomes" id="UP001055955">
    <property type="component" value="Chromosome"/>
</dbReference>
<organism evidence="1 2">
    <name type="scientific">Candidatus Comchoanobacter bicostacola</name>
    <dbReference type="NCBI Taxonomy" id="2919598"/>
    <lineage>
        <taxon>Bacteria</taxon>
        <taxon>Pseudomonadati</taxon>
        <taxon>Pseudomonadota</taxon>
        <taxon>Gammaproteobacteria</taxon>
        <taxon>Candidatus Comchoanobacterales</taxon>
        <taxon>Candidatus Comchoanobacteraceae</taxon>
        <taxon>Candidatus Comchoanobacter</taxon>
    </lineage>
</organism>